<dbReference type="EMBL" id="GL636486">
    <property type="protein sequence ID" value="EFW23158.1"/>
    <property type="molecule type" value="Genomic_DNA"/>
</dbReference>
<feature type="region of interest" description="Disordered" evidence="1">
    <location>
        <begin position="1"/>
        <end position="40"/>
    </location>
</feature>
<evidence type="ECO:0000313" key="2">
    <source>
        <dbReference type="EMBL" id="EFW23158.1"/>
    </source>
</evidence>
<dbReference type="Proteomes" id="UP000002497">
    <property type="component" value="Unassembled WGS sequence"/>
</dbReference>
<dbReference type="VEuPathDB" id="FungiDB:CPSG_01057"/>
<name>E9CUN0_COCPS</name>
<keyword evidence="3" id="KW-1185">Reference proteome</keyword>
<evidence type="ECO:0000256" key="1">
    <source>
        <dbReference type="SAM" id="MobiDB-lite"/>
    </source>
</evidence>
<dbReference type="AlphaFoldDB" id="E9CUN0"/>
<evidence type="ECO:0000313" key="3">
    <source>
        <dbReference type="Proteomes" id="UP000002497"/>
    </source>
</evidence>
<reference evidence="3" key="2">
    <citation type="submission" date="2010-03" db="EMBL/GenBank/DDBJ databases">
        <title>The genome sequence of Coccidioides posadasii strain Silveira.</title>
        <authorList>
            <consortium name="The Broad Institute Genome Sequencing Center for Infectious Disease"/>
            <person name="Neafsey D."/>
            <person name="Orbach M."/>
            <person name="Henn M.R."/>
            <person name="Cole G.T."/>
            <person name="Galgiani J."/>
            <person name="Gardner M.J."/>
            <person name="Kirkland T.N."/>
            <person name="Taylor J.W."/>
            <person name="Young S.K."/>
            <person name="Zeng Q."/>
            <person name="Koehrsen M."/>
            <person name="Alvarado L."/>
            <person name="Berlin A."/>
            <person name="Borenstein D."/>
            <person name="Chapman S.B."/>
            <person name="Chen Z."/>
            <person name="Engels R."/>
            <person name="Freedman E."/>
            <person name="Gellesch M."/>
            <person name="Goldberg J."/>
            <person name="Griggs A."/>
            <person name="Gujja S."/>
            <person name="Heilman E."/>
            <person name="Heiman D."/>
            <person name="Howarth C."/>
            <person name="Jen D."/>
            <person name="Larson L."/>
            <person name="Mehta T."/>
            <person name="Neiman D."/>
            <person name="Park D."/>
            <person name="Pearson M."/>
            <person name="Richards J."/>
            <person name="Roberts A."/>
            <person name="Saif S."/>
            <person name="Shea T."/>
            <person name="Shenoy N."/>
            <person name="Sisk P."/>
            <person name="Stolte C."/>
            <person name="Sykes S."/>
            <person name="Walk T."/>
            <person name="White J."/>
            <person name="Yandava C."/>
            <person name="Haas B."/>
            <person name="Nusbaum C."/>
            <person name="Birren B."/>
        </authorList>
    </citation>
    <scope>NUCLEOTIDE SEQUENCE [LARGE SCALE GENOMIC DNA]</scope>
    <source>
        <strain evidence="3">RMSCC 757 / Silveira</strain>
    </source>
</reference>
<sequence>MCFLDSMPPWSTEKLRNSQRQGSTESHVIDPRSSGTEQLPESPTLWTISWHSQPSLLTQHRGVNLFTPGCGGRNLYVQKFWKSQNPHFYEGDMRRITILHRTVTYPGSFCSMCCCPFASSLLYPYDKRPSMNCFSIYVRGTYIHISVCDTFANKNSGLPRLIWTLYIEPTNSGGVGWNRSVTRLFLQSLQENHEKLCPQVLSAFQILNPGPYEVQCWHWIETFFCPSMPAQMLSLDRRLIECILHAKCRGFDPVGVSSRHRGFVDKMPRLPHQIGYSTFGLNFSLSHARGWLWRCDWWRPWRLLTRVRSVSGRLGRQRHV</sequence>
<dbReference type="HOGENOM" id="CLU_868802_0_0_1"/>
<organism evidence="3">
    <name type="scientific">Coccidioides posadasii (strain RMSCC 757 / Silveira)</name>
    <name type="common">Valley fever fungus</name>
    <dbReference type="NCBI Taxonomy" id="443226"/>
    <lineage>
        <taxon>Eukaryota</taxon>
        <taxon>Fungi</taxon>
        <taxon>Dikarya</taxon>
        <taxon>Ascomycota</taxon>
        <taxon>Pezizomycotina</taxon>
        <taxon>Eurotiomycetes</taxon>
        <taxon>Eurotiomycetidae</taxon>
        <taxon>Onygenales</taxon>
        <taxon>Onygenaceae</taxon>
        <taxon>Coccidioides</taxon>
    </lineage>
</organism>
<proteinExistence type="predicted"/>
<gene>
    <name evidence="2" type="ORF">CPSG_01057</name>
</gene>
<protein>
    <submittedName>
        <fullName evidence="2">Uncharacterized protein</fullName>
    </submittedName>
</protein>
<accession>E9CUN0</accession>
<reference evidence="3" key="1">
    <citation type="journal article" date="2010" name="Genome Res.">
        <title>Population genomic sequencing of Coccidioides fungi reveals recent hybridization and transposon control.</title>
        <authorList>
            <person name="Neafsey D.E."/>
            <person name="Barker B.M."/>
            <person name="Sharpton T.J."/>
            <person name="Stajich J.E."/>
            <person name="Park D.J."/>
            <person name="Whiston E."/>
            <person name="Hung C.-Y."/>
            <person name="McMahan C."/>
            <person name="White J."/>
            <person name="Sykes S."/>
            <person name="Heiman D."/>
            <person name="Young S."/>
            <person name="Zeng Q."/>
            <person name="Abouelleil A."/>
            <person name="Aftuck L."/>
            <person name="Bessette D."/>
            <person name="Brown A."/>
            <person name="FitzGerald M."/>
            <person name="Lui A."/>
            <person name="Macdonald J.P."/>
            <person name="Priest M."/>
            <person name="Orbach M.J."/>
            <person name="Galgiani J.N."/>
            <person name="Kirkland T.N."/>
            <person name="Cole G.T."/>
            <person name="Birren B.W."/>
            <person name="Henn M.R."/>
            <person name="Taylor J.W."/>
            <person name="Rounsley S.D."/>
        </authorList>
    </citation>
    <scope>NUCLEOTIDE SEQUENCE [LARGE SCALE GENOMIC DNA]</scope>
    <source>
        <strain evidence="3">RMSCC 757 / Silveira</strain>
    </source>
</reference>